<dbReference type="GO" id="GO:0003700">
    <property type="term" value="F:DNA-binding transcription factor activity"/>
    <property type="evidence" value="ECO:0007669"/>
    <property type="project" value="InterPro"/>
</dbReference>
<dbReference type="InterPro" id="IPR028978">
    <property type="entry name" value="Chorismate_lyase_/UTRA_dom_sf"/>
</dbReference>
<dbReference type="InterPro" id="IPR000524">
    <property type="entry name" value="Tscrpt_reg_HTH_GntR"/>
</dbReference>
<protein>
    <submittedName>
        <fullName evidence="5">GntR family transcriptional regulator</fullName>
    </submittedName>
</protein>
<dbReference type="Pfam" id="PF00392">
    <property type="entry name" value="GntR"/>
    <property type="match status" value="1"/>
</dbReference>
<dbReference type="PANTHER" id="PTHR44846">
    <property type="entry name" value="MANNOSYL-D-GLYCERATE TRANSPORT/METABOLISM SYSTEM REPRESSOR MNGR-RELATED"/>
    <property type="match status" value="1"/>
</dbReference>
<dbReference type="PANTHER" id="PTHR44846:SF1">
    <property type="entry name" value="MANNOSYL-D-GLYCERATE TRANSPORT_METABOLISM SYSTEM REPRESSOR MNGR-RELATED"/>
    <property type="match status" value="1"/>
</dbReference>
<dbReference type="InterPro" id="IPR050679">
    <property type="entry name" value="Bact_HTH_transcr_reg"/>
</dbReference>
<accession>A0A1B3Z992</accession>
<gene>
    <name evidence="5" type="ORF">AWL63_08350</name>
</gene>
<dbReference type="PRINTS" id="PR00035">
    <property type="entry name" value="HTHGNTR"/>
</dbReference>
<feature type="domain" description="HTH gntR-type" evidence="4">
    <location>
        <begin position="17"/>
        <end position="85"/>
    </location>
</feature>
<dbReference type="KEGG" id="span:AWL63_08350"/>
<proteinExistence type="predicted"/>
<dbReference type="Pfam" id="PF07702">
    <property type="entry name" value="UTRA"/>
    <property type="match status" value="1"/>
</dbReference>
<keyword evidence="1" id="KW-0805">Transcription regulation</keyword>
<dbReference type="SMART" id="SM00866">
    <property type="entry name" value="UTRA"/>
    <property type="match status" value="1"/>
</dbReference>
<evidence type="ECO:0000256" key="3">
    <source>
        <dbReference type="ARBA" id="ARBA00023163"/>
    </source>
</evidence>
<dbReference type="PROSITE" id="PS50949">
    <property type="entry name" value="HTH_GNTR"/>
    <property type="match status" value="1"/>
</dbReference>
<dbReference type="Gene3D" id="1.10.10.10">
    <property type="entry name" value="Winged helix-like DNA-binding domain superfamily/Winged helix DNA-binding domain"/>
    <property type="match status" value="1"/>
</dbReference>
<evidence type="ECO:0000313" key="5">
    <source>
        <dbReference type="EMBL" id="AOH83976.1"/>
    </source>
</evidence>
<dbReference type="InterPro" id="IPR036388">
    <property type="entry name" value="WH-like_DNA-bd_sf"/>
</dbReference>
<organism evidence="5 6">
    <name type="scientific">Sphingomonas panacis</name>
    <dbReference type="NCBI Taxonomy" id="1560345"/>
    <lineage>
        <taxon>Bacteria</taxon>
        <taxon>Pseudomonadati</taxon>
        <taxon>Pseudomonadota</taxon>
        <taxon>Alphaproteobacteria</taxon>
        <taxon>Sphingomonadales</taxon>
        <taxon>Sphingomonadaceae</taxon>
        <taxon>Sphingomonas</taxon>
    </lineage>
</organism>
<dbReference type="GO" id="GO:0045892">
    <property type="term" value="P:negative regulation of DNA-templated transcription"/>
    <property type="evidence" value="ECO:0007669"/>
    <property type="project" value="TreeGrafter"/>
</dbReference>
<evidence type="ECO:0000256" key="2">
    <source>
        <dbReference type="ARBA" id="ARBA00023125"/>
    </source>
</evidence>
<dbReference type="AlphaFoldDB" id="A0A1B3Z992"/>
<reference evidence="5 6" key="1">
    <citation type="submission" date="2016-01" db="EMBL/GenBank/DDBJ databases">
        <title>Complete genome and mega plasmid sequence of Sphingomonas panacis DCY99 elicits systemic resistance in rice to Xanthomonas oryzae.</title>
        <authorList>
            <person name="Kim Y.J."/>
            <person name="Yang D.C."/>
            <person name="Sing P."/>
        </authorList>
    </citation>
    <scope>NUCLEOTIDE SEQUENCE [LARGE SCALE GENOMIC DNA]</scope>
    <source>
        <strain evidence="5 6">DCY99</strain>
    </source>
</reference>
<evidence type="ECO:0000259" key="4">
    <source>
        <dbReference type="PROSITE" id="PS50949"/>
    </source>
</evidence>
<dbReference type="CDD" id="cd07377">
    <property type="entry name" value="WHTH_GntR"/>
    <property type="match status" value="1"/>
</dbReference>
<dbReference type="SUPFAM" id="SSF64288">
    <property type="entry name" value="Chorismate lyase-like"/>
    <property type="match status" value="1"/>
</dbReference>
<evidence type="ECO:0000313" key="6">
    <source>
        <dbReference type="Proteomes" id="UP000094256"/>
    </source>
</evidence>
<keyword evidence="2" id="KW-0238">DNA-binding</keyword>
<dbReference type="STRING" id="1560345.AWL63_08350"/>
<keyword evidence="3" id="KW-0804">Transcription</keyword>
<dbReference type="Proteomes" id="UP000094256">
    <property type="component" value="Chromosome"/>
</dbReference>
<dbReference type="Gene3D" id="3.40.1410.10">
    <property type="entry name" value="Chorismate lyase-like"/>
    <property type="match status" value="1"/>
</dbReference>
<keyword evidence="6" id="KW-1185">Reference proteome</keyword>
<name>A0A1B3Z992_9SPHN</name>
<dbReference type="SUPFAM" id="SSF46785">
    <property type="entry name" value="Winged helix' DNA-binding domain"/>
    <property type="match status" value="1"/>
</dbReference>
<dbReference type="GO" id="GO:0003677">
    <property type="term" value="F:DNA binding"/>
    <property type="evidence" value="ECO:0007669"/>
    <property type="project" value="UniProtKB-KW"/>
</dbReference>
<dbReference type="OrthoDB" id="9028214at2"/>
<dbReference type="RefSeq" id="WP_069204543.1">
    <property type="nucleotide sequence ID" value="NZ_CP014168.1"/>
</dbReference>
<dbReference type="InterPro" id="IPR036390">
    <property type="entry name" value="WH_DNA-bd_sf"/>
</dbReference>
<dbReference type="SMART" id="SM00345">
    <property type="entry name" value="HTH_GNTR"/>
    <property type="match status" value="1"/>
</dbReference>
<evidence type="ECO:0000256" key="1">
    <source>
        <dbReference type="ARBA" id="ARBA00023015"/>
    </source>
</evidence>
<dbReference type="InterPro" id="IPR011663">
    <property type="entry name" value="UTRA"/>
</dbReference>
<dbReference type="EMBL" id="CP014168">
    <property type="protein sequence ID" value="AOH83976.1"/>
    <property type="molecule type" value="Genomic_DNA"/>
</dbReference>
<sequence>MARPDSMIPLAPPEGGGPHYIALRDQIATSIEAGQLAAGAKLPSERQLQTGAGTARGTVREALFQLEAEGLIYRRERSGWYVSPPAVTYDPTRWSGFMTYVAEQGRRPATRTVSKESAPATAAVSDIFRVAPGTLLYVIGRLRSIDGRPVLVEKITVDPALAPGLLDHSLDGSLTQVLTREYGATVIRNRVDMRPCALIKTVADELGVKSGTPGLLVVRTSFDAGGRVVEYDQEYWRHDAIRVHVDLSVRG</sequence>